<keyword evidence="4 7" id="KW-0812">Transmembrane</keyword>
<feature type="transmembrane region" description="Helical" evidence="7">
    <location>
        <begin position="80"/>
        <end position="102"/>
    </location>
</feature>
<feature type="transmembrane region" description="Helical" evidence="7">
    <location>
        <begin position="50"/>
        <end position="68"/>
    </location>
</feature>
<feature type="transmembrane region" description="Helical" evidence="7">
    <location>
        <begin position="288"/>
        <end position="310"/>
    </location>
</feature>
<reference evidence="9" key="2">
    <citation type="submission" date="2023-01" db="EMBL/GenBank/DDBJ databases">
        <title>Draft genome sequence of Portibacter lacus strain NBRC 108769.</title>
        <authorList>
            <person name="Sun Q."/>
            <person name="Mori K."/>
        </authorList>
    </citation>
    <scope>NUCLEOTIDE SEQUENCE</scope>
    <source>
        <strain evidence="9">NBRC 108769</strain>
    </source>
</reference>
<proteinExistence type="inferred from homology"/>
<evidence type="ECO:0000256" key="5">
    <source>
        <dbReference type="ARBA" id="ARBA00022989"/>
    </source>
</evidence>
<feature type="transmembrane region" description="Helical" evidence="7">
    <location>
        <begin position="114"/>
        <end position="135"/>
    </location>
</feature>
<dbReference type="InterPro" id="IPR017475">
    <property type="entry name" value="EPS_sugar_tfrase"/>
</dbReference>
<keyword evidence="6 7" id="KW-0472">Membrane</keyword>
<evidence type="ECO:0000256" key="4">
    <source>
        <dbReference type="ARBA" id="ARBA00022692"/>
    </source>
</evidence>
<comment type="subcellular location">
    <subcellularLocation>
        <location evidence="1">Membrane</location>
        <topology evidence="1">Multi-pass membrane protein</topology>
    </subcellularLocation>
</comment>
<keyword evidence="5 7" id="KW-1133">Transmembrane helix</keyword>
<dbReference type="Pfam" id="PF02397">
    <property type="entry name" value="Bac_transf"/>
    <property type="match status" value="1"/>
</dbReference>
<evidence type="ECO:0000256" key="6">
    <source>
        <dbReference type="ARBA" id="ARBA00023136"/>
    </source>
</evidence>
<dbReference type="NCBIfam" id="TIGR03025">
    <property type="entry name" value="EPS_sugtrans"/>
    <property type="match status" value="1"/>
</dbReference>
<evidence type="ECO:0000313" key="9">
    <source>
        <dbReference type="EMBL" id="GLR19391.1"/>
    </source>
</evidence>
<reference evidence="9" key="1">
    <citation type="journal article" date="2014" name="Int. J. Syst. Evol. Microbiol.">
        <title>Complete genome sequence of Corynebacterium casei LMG S-19264T (=DSM 44701T), isolated from a smear-ripened cheese.</title>
        <authorList>
            <consortium name="US DOE Joint Genome Institute (JGI-PGF)"/>
            <person name="Walter F."/>
            <person name="Albersmeier A."/>
            <person name="Kalinowski J."/>
            <person name="Ruckert C."/>
        </authorList>
    </citation>
    <scope>NUCLEOTIDE SEQUENCE</scope>
    <source>
        <strain evidence="9">NBRC 108769</strain>
    </source>
</reference>
<feature type="transmembrane region" description="Helical" evidence="7">
    <location>
        <begin position="9"/>
        <end position="30"/>
    </location>
</feature>
<dbReference type="RefSeq" id="WP_235291910.1">
    <property type="nucleotide sequence ID" value="NZ_BSOH01000027.1"/>
</dbReference>
<comment type="caution">
    <text evidence="9">The sequence shown here is derived from an EMBL/GenBank/DDBJ whole genome shotgun (WGS) entry which is preliminary data.</text>
</comment>
<evidence type="ECO:0000256" key="2">
    <source>
        <dbReference type="ARBA" id="ARBA00006464"/>
    </source>
</evidence>
<dbReference type="EMBL" id="BSOH01000027">
    <property type="protein sequence ID" value="GLR19391.1"/>
    <property type="molecule type" value="Genomic_DNA"/>
</dbReference>
<gene>
    <name evidence="9" type="ORF">GCM10007940_40070</name>
</gene>
<dbReference type="InterPro" id="IPR003362">
    <property type="entry name" value="Bact_transf"/>
</dbReference>
<dbReference type="AlphaFoldDB" id="A0AA37WF07"/>
<dbReference type="Proteomes" id="UP001156666">
    <property type="component" value="Unassembled WGS sequence"/>
</dbReference>
<feature type="transmembrane region" description="Helical" evidence="7">
    <location>
        <begin position="447"/>
        <end position="468"/>
    </location>
</feature>
<feature type="domain" description="Bacterial sugar transferase" evidence="8">
    <location>
        <begin position="286"/>
        <end position="469"/>
    </location>
</feature>
<accession>A0AA37WF07</accession>
<evidence type="ECO:0000313" key="10">
    <source>
        <dbReference type="Proteomes" id="UP001156666"/>
    </source>
</evidence>
<dbReference type="PANTHER" id="PTHR30576">
    <property type="entry name" value="COLANIC BIOSYNTHESIS UDP-GLUCOSE LIPID CARRIER TRANSFERASE"/>
    <property type="match status" value="1"/>
</dbReference>
<protein>
    <submittedName>
        <fullName evidence="9">Undecaprenyl-phosphate glucose phosphotransferase</fullName>
    </submittedName>
</protein>
<dbReference type="GO" id="GO:0016020">
    <property type="term" value="C:membrane"/>
    <property type="evidence" value="ECO:0007669"/>
    <property type="project" value="UniProtKB-SubCell"/>
</dbReference>
<evidence type="ECO:0000256" key="3">
    <source>
        <dbReference type="ARBA" id="ARBA00022679"/>
    </source>
</evidence>
<dbReference type="PANTHER" id="PTHR30576:SF0">
    <property type="entry name" value="UNDECAPRENYL-PHOSPHATE N-ACETYLGALACTOSAMINYL 1-PHOSPHATE TRANSFERASE-RELATED"/>
    <property type="match status" value="1"/>
</dbReference>
<name>A0AA37WF07_9BACT</name>
<organism evidence="9 10">
    <name type="scientific">Portibacter lacus</name>
    <dbReference type="NCBI Taxonomy" id="1099794"/>
    <lineage>
        <taxon>Bacteria</taxon>
        <taxon>Pseudomonadati</taxon>
        <taxon>Bacteroidota</taxon>
        <taxon>Saprospiria</taxon>
        <taxon>Saprospirales</taxon>
        <taxon>Haliscomenobacteraceae</taxon>
        <taxon>Portibacter</taxon>
    </lineage>
</organism>
<keyword evidence="3" id="KW-0808">Transferase</keyword>
<sequence>MKRQRGKELLIYRTGDYLTALTAWIFFFSYRKSIEGKASDWVSIFQDEKLWYGMIFIPIFWLLFYSIFDKYKDIYRFSRLATLTRTFFLNFMGVLALFFTVLQDDLALKLISNYKVFGTLFLFQFGFTAVVRMVLLTMASKRLKSGKVAYNTIIIGGDQNAVELYEEITSRPYKLGHNFVGFIDSNGNSSNLIKKYLPKLGKIKNLAQVVHDNSVEEVIIAIETSEHNRLSEILDILSDFDESVLVKIIPDMYDILLGTVKMNHVYGAVLIEIERELMPNWQFFIKRMIDIVASIIAGIILLPLVLYIIFRVKRSSKGPIFFVQERIGLNGKPFKIYKFRSMYLNSEPNGPQLAQENDNRQTPWGSIMRKWRLDEIPQFWNILKGDMSLVGPRPERKYFIDLIAKEAPYYKQLLKVRPGVTSWGQVKFGYASTVPQMLQRMKFDMLYLENMSLALDIKILFYTILVILKGKGK</sequence>
<keyword evidence="10" id="KW-1185">Reference proteome</keyword>
<evidence type="ECO:0000259" key="8">
    <source>
        <dbReference type="Pfam" id="PF02397"/>
    </source>
</evidence>
<evidence type="ECO:0000256" key="1">
    <source>
        <dbReference type="ARBA" id="ARBA00004141"/>
    </source>
</evidence>
<evidence type="ECO:0000256" key="7">
    <source>
        <dbReference type="SAM" id="Phobius"/>
    </source>
</evidence>
<dbReference type="Gene3D" id="3.40.50.720">
    <property type="entry name" value="NAD(P)-binding Rossmann-like Domain"/>
    <property type="match status" value="1"/>
</dbReference>
<dbReference type="GO" id="GO:0016780">
    <property type="term" value="F:phosphotransferase activity, for other substituted phosphate groups"/>
    <property type="evidence" value="ECO:0007669"/>
    <property type="project" value="TreeGrafter"/>
</dbReference>
<comment type="similarity">
    <text evidence="2">Belongs to the bacterial sugar transferase family.</text>
</comment>
<dbReference type="Pfam" id="PF13727">
    <property type="entry name" value="CoA_binding_3"/>
    <property type="match status" value="1"/>
</dbReference>